<dbReference type="PANTHER" id="PTHR35894:SF7">
    <property type="entry name" value="GENERAL SECRETION PATHWAY PROTEIN A-RELATED"/>
    <property type="match status" value="1"/>
</dbReference>
<dbReference type="PANTHER" id="PTHR35894">
    <property type="entry name" value="GENERAL SECRETION PATHWAY PROTEIN A-RELATED"/>
    <property type="match status" value="1"/>
</dbReference>
<comment type="caution">
    <text evidence="3">The sequence shown here is derived from an EMBL/GenBank/DDBJ whole genome shotgun (WGS) entry which is preliminary data.</text>
</comment>
<dbReference type="InterPro" id="IPR052026">
    <property type="entry name" value="ExeA_AAA_ATPase_DNA-bind"/>
</dbReference>
<sequence>MYLQHFGLAQLPFTLTPNTGFFFGLAPHVEALQVLQTALSTGEGFIKVTGEVGTGKTLVCRKLLNELPKQYHCAYIPNPYLTPVELRWAVANELGIDTPNDVNQQYLAGLIQAKLLELNEQGFNVILVLDEAQSLPDDSIEALRLFTNLETENRKLLQVVLFGQPELDVRLSQIKFRQLRQRITFSYHLRPLSWDEVHAYMQHRLCVAGYQGDNLFSASDAKFIAHAARGIPRLVNIIAHKSLLLSFGDGSEKVKLKHCQDAALDTEDVQLSRTSITQPKRALLWALLAGLLVLSLIQLDATTDLLTRMRALI</sequence>
<accession>A0ABS5I4W4</accession>
<protein>
    <submittedName>
        <fullName evidence="3">AAA family ATPase</fullName>
    </submittedName>
</protein>
<keyword evidence="1" id="KW-0472">Membrane</keyword>
<dbReference type="EMBL" id="JAAIKR010000015">
    <property type="protein sequence ID" value="MBR9729067.1"/>
    <property type="molecule type" value="Genomic_DNA"/>
</dbReference>
<dbReference type="InterPro" id="IPR027417">
    <property type="entry name" value="P-loop_NTPase"/>
</dbReference>
<dbReference type="Pfam" id="PF13401">
    <property type="entry name" value="AAA_22"/>
    <property type="match status" value="1"/>
</dbReference>
<reference evidence="3 4" key="1">
    <citation type="submission" date="2020-02" db="EMBL/GenBank/DDBJ databases">
        <title>Shewanella WXL01 sp. nov., a marine bacterium isolated from green algae in Luhuitou Fringing Reef (Northern South China Sea).</title>
        <authorList>
            <person name="Wang X."/>
        </authorList>
    </citation>
    <scope>NUCLEOTIDE SEQUENCE [LARGE SCALE GENOMIC DNA]</scope>
    <source>
        <strain evidence="3 4">MCCC 1A01895</strain>
    </source>
</reference>
<keyword evidence="1" id="KW-1133">Transmembrane helix</keyword>
<dbReference type="CDD" id="cd00009">
    <property type="entry name" value="AAA"/>
    <property type="match status" value="1"/>
</dbReference>
<evidence type="ECO:0000256" key="1">
    <source>
        <dbReference type="SAM" id="Phobius"/>
    </source>
</evidence>
<keyword evidence="1" id="KW-0812">Transmembrane</keyword>
<evidence type="ECO:0000259" key="2">
    <source>
        <dbReference type="Pfam" id="PF13401"/>
    </source>
</evidence>
<feature type="transmembrane region" description="Helical" evidence="1">
    <location>
        <begin position="282"/>
        <end position="301"/>
    </location>
</feature>
<dbReference type="RefSeq" id="WP_153665619.1">
    <property type="nucleotide sequence ID" value="NZ_JAAIKR010000015.1"/>
</dbReference>
<organism evidence="3 4">
    <name type="scientific">Shewanella intestini</name>
    <dbReference type="NCBI Taxonomy" id="2017544"/>
    <lineage>
        <taxon>Bacteria</taxon>
        <taxon>Pseudomonadati</taxon>
        <taxon>Pseudomonadota</taxon>
        <taxon>Gammaproteobacteria</taxon>
        <taxon>Alteromonadales</taxon>
        <taxon>Shewanellaceae</taxon>
        <taxon>Shewanella</taxon>
    </lineage>
</organism>
<evidence type="ECO:0000313" key="4">
    <source>
        <dbReference type="Proteomes" id="UP000811844"/>
    </source>
</evidence>
<name>A0ABS5I4W4_9GAMM</name>
<dbReference type="SUPFAM" id="SSF52540">
    <property type="entry name" value="P-loop containing nucleoside triphosphate hydrolases"/>
    <property type="match status" value="1"/>
</dbReference>
<dbReference type="InterPro" id="IPR049945">
    <property type="entry name" value="AAA_22"/>
</dbReference>
<dbReference type="Gene3D" id="3.40.50.300">
    <property type="entry name" value="P-loop containing nucleotide triphosphate hydrolases"/>
    <property type="match status" value="1"/>
</dbReference>
<feature type="domain" description="ORC1/DEAH AAA+ ATPase" evidence="2">
    <location>
        <begin position="42"/>
        <end position="171"/>
    </location>
</feature>
<keyword evidence="4" id="KW-1185">Reference proteome</keyword>
<dbReference type="Proteomes" id="UP000811844">
    <property type="component" value="Unassembled WGS sequence"/>
</dbReference>
<gene>
    <name evidence="3" type="ORF">G3R48_13895</name>
</gene>
<proteinExistence type="predicted"/>
<evidence type="ECO:0000313" key="3">
    <source>
        <dbReference type="EMBL" id="MBR9729067.1"/>
    </source>
</evidence>